<dbReference type="UniPathway" id="UPA00109">
    <property type="reaction ID" value="UER00189"/>
</dbReference>
<accession>A0A8C6EKE4</accession>
<dbReference type="SUPFAM" id="SSF51351">
    <property type="entry name" value="Triosephosphate isomerase (TIM)"/>
    <property type="match status" value="1"/>
</dbReference>
<dbReference type="Gene3D" id="3.20.20.70">
    <property type="entry name" value="Aldolase class I"/>
    <property type="match status" value="1"/>
</dbReference>
<dbReference type="InterPro" id="IPR035990">
    <property type="entry name" value="TIM_sf"/>
</dbReference>
<evidence type="ECO:0000256" key="8">
    <source>
        <dbReference type="ARBA" id="ARBA00022432"/>
    </source>
</evidence>
<reference evidence="13" key="3">
    <citation type="submission" date="2025-09" db="UniProtKB">
        <authorList>
            <consortium name="Ensembl"/>
        </authorList>
    </citation>
    <scope>IDENTIFICATION</scope>
</reference>
<keyword evidence="9" id="KW-0944">Nitration</keyword>
<sequence>MIKDCGATWVVLGHLERRHVFGESDKLIGQKVAHALSEGLGVITCIREKLDEREAGITEVVFEQTKVIADNVKDRNKVVLAYEPTATPQKAQEVHEKLRGWLKSNIFDAVTQSTHIIYGGSVMGATCKELASQPDVDGFFMGGASLKPEFVDIINAKQ</sequence>
<dbReference type="EMBL" id="ABDC03005040">
    <property type="status" value="NOT_ANNOTATED_CDS"/>
    <property type="molecule type" value="Genomic_DNA"/>
</dbReference>
<evidence type="ECO:0000256" key="12">
    <source>
        <dbReference type="RuleBase" id="RU363013"/>
    </source>
</evidence>
<keyword evidence="11 12" id="KW-0413">Isomerase</keyword>
<dbReference type="GO" id="GO:0006094">
    <property type="term" value="P:gluconeogenesis"/>
    <property type="evidence" value="ECO:0007669"/>
    <property type="project" value="UniProtKB-UniPathway"/>
</dbReference>
<dbReference type="GO" id="GO:0005829">
    <property type="term" value="C:cytosol"/>
    <property type="evidence" value="ECO:0007669"/>
    <property type="project" value="TreeGrafter"/>
</dbReference>
<dbReference type="Pfam" id="PF00121">
    <property type="entry name" value="TIM"/>
    <property type="match status" value="1"/>
</dbReference>
<proteinExistence type="inferred from homology"/>
<organism evidence="13 14">
    <name type="scientific">Microcebus murinus</name>
    <name type="common">Gray mouse lemur</name>
    <name type="synonym">Lemur murinus</name>
    <dbReference type="NCBI Taxonomy" id="30608"/>
    <lineage>
        <taxon>Eukaryota</taxon>
        <taxon>Metazoa</taxon>
        <taxon>Chordata</taxon>
        <taxon>Craniata</taxon>
        <taxon>Vertebrata</taxon>
        <taxon>Euteleostomi</taxon>
        <taxon>Mammalia</taxon>
        <taxon>Eutheria</taxon>
        <taxon>Euarchontoglires</taxon>
        <taxon>Primates</taxon>
        <taxon>Strepsirrhini</taxon>
        <taxon>Lemuriformes</taxon>
        <taxon>Cheirogaleidae</taxon>
        <taxon>Microcebus</taxon>
    </lineage>
</organism>
<evidence type="ECO:0000313" key="14">
    <source>
        <dbReference type="Proteomes" id="UP000694394"/>
    </source>
</evidence>
<name>A0A8C6EKE4_MICMU</name>
<gene>
    <name evidence="13" type="primary">LOC105862343</name>
</gene>
<dbReference type="PROSITE" id="PS51440">
    <property type="entry name" value="TIM_2"/>
    <property type="match status" value="1"/>
</dbReference>
<evidence type="ECO:0000313" key="13">
    <source>
        <dbReference type="Ensembl" id="ENSMICP00000048292.1"/>
    </source>
</evidence>
<evidence type="ECO:0000256" key="2">
    <source>
        <dbReference type="ARBA" id="ARBA00002041"/>
    </source>
</evidence>
<keyword evidence="14" id="KW-1185">Reference proteome</keyword>
<protein>
    <recommendedName>
        <fullName evidence="7 12">Triosephosphate isomerase</fullName>
        <ecNumber evidence="12">5.3.1.1</ecNumber>
    </recommendedName>
</protein>
<comment type="pathway">
    <text evidence="4 12">Carbohydrate degradation; glycolysis; D-glyceraldehyde 3-phosphate from glycerone phosphate: step 1/1.</text>
</comment>
<dbReference type="InterPro" id="IPR013785">
    <property type="entry name" value="Aldolase_TIM"/>
</dbReference>
<dbReference type="UniPathway" id="UPA00138"/>
<comment type="function">
    <text evidence="3">It is also responsible for the non-negligible production of methylglyoxal a reactive cytotoxic side-product that modifies and can alter proteins, DNA and lipids.</text>
</comment>
<dbReference type="PANTHER" id="PTHR21139">
    <property type="entry name" value="TRIOSEPHOSPHATE ISOMERASE"/>
    <property type="match status" value="1"/>
</dbReference>
<dbReference type="CDD" id="cd00311">
    <property type="entry name" value="TIM"/>
    <property type="match status" value="1"/>
</dbReference>
<dbReference type="EC" id="5.3.1.1" evidence="12"/>
<comment type="function">
    <text evidence="2">Triosephosphate isomerase is an extremely efficient metabolic enzyme that catalyzes the interconversion between dihydroxyacetone phosphate (DHAP) and D-glyceraldehyde-3-phosphate (G3P) in glycolysis and gluconeogenesis.</text>
</comment>
<dbReference type="GeneTree" id="ENSGT00390000013354"/>
<comment type="similarity">
    <text evidence="5 12">Belongs to the triosephosphate isomerase family.</text>
</comment>
<evidence type="ECO:0000256" key="5">
    <source>
        <dbReference type="ARBA" id="ARBA00007422"/>
    </source>
</evidence>
<dbReference type="GO" id="GO:0004807">
    <property type="term" value="F:triose-phosphate isomerase activity"/>
    <property type="evidence" value="ECO:0007669"/>
    <property type="project" value="UniProtKB-EC"/>
</dbReference>
<evidence type="ECO:0000256" key="11">
    <source>
        <dbReference type="ARBA" id="ARBA00023235"/>
    </source>
</evidence>
<evidence type="ECO:0000256" key="3">
    <source>
        <dbReference type="ARBA" id="ARBA00004104"/>
    </source>
</evidence>
<evidence type="ECO:0000256" key="4">
    <source>
        <dbReference type="ARBA" id="ARBA00004680"/>
    </source>
</evidence>
<evidence type="ECO:0000256" key="10">
    <source>
        <dbReference type="ARBA" id="ARBA00023152"/>
    </source>
</evidence>
<dbReference type="Proteomes" id="UP000694394">
    <property type="component" value="Chromosome 4"/>
</dbReference>
<dbReference type="GO" id="GO:0008929">
    <property type="term" value="F:methylglyoxal synthase activity"/>
    <property type="evidence" value="ECO:0007669"/>
    <property type="project" value="UniProtKB-EC"/>
</dbReference>
<keyword evidence="10 12" id="KW-0324">Glycolysis</keyword>
<evidence type="ECO:0000256" key="7">
    <source>
        <dbReference type="ARBA" id="ARBA00019397"/>
    </source>
</evidence>
<dbReference type="GO" id="GO:0006096">
    <property type="term" value="P:glycolytic process"/>
    <property type="evidence" value="ECO:0007669"/>
    <property type="project" value="UniProtKB-UniPathway"/>
</dbReference>
<dbReference type="GO" id="GO:0046166">
    <property type="term" value="P:glyceraldehyde-3-phosphate biosynthetic process"/>
    <property type="evidence" value="ECO:0007669"/>
    <property type="project" value="TreeGrafter"/>
</dbReference>
<evidence type="ECO:0000256" key="6">
    <source>
        <dbReference type="ARBA" id="ARBA00011738"/>
    </source>
</evidence>
<dbReference type="Ensembl" id="ENSMICT00000067802.1">
    <property type="protein sequence ID" value="ENSMICP00000048292.1"/>
    <property type="gene ID" value="ENSMICG00000047286.1"/>
</dbReference>
<dbReference type="AlphaFoldDB" id="A0A8C6EKE4"/>
<comment type="pathway">
    <text evidence="12">Carbohydrate biosynthesis; gluconeogenesis.</text>
</comment>
<reference evidence="13" key="2">
    <citation type="submission" date="2025-08" db="UniProtKB">
        <authorList>
            <consortium name="Ensembl"/>
        </authorList>
    </citation>
    <scope>IDENTIFICATION</scope>
</reference>
<keyword evidence="8 12" id="KW-0312">Gluconeogenesis</keyword>
<dbReference type="PANTHER" id="PTHR21139:SF2">
    <property type="entry name" value="TRIOSEPHOSPHATE ISOMERASE"/>
    <property type="match status" value="1"/>
</dbReference>
<dbReference type="InterPro" id="IPR000652">
    <property type="entry name" value="Triosephosphate_isomerase"/>
</dbReference>
<evidence type="ECO:0000256" key="9">
    <source>
        <dbReference type="ARBA" id="ARBA00023074"/>
    </source>
</evidence>
<comment type="catalytic activity">
    <reaction evidence="1">
        <text>dihydroxyacetone phosphate = methylglyoxal + phosphate</text>
        <dbReference type="Rhea" id="RHEA:17937"/>
        <dbReference type="ChEBI" id="CHEBI:17158"/>
        <dbReference type="ChEBI" id="CHEBI:43474"/>
        <dbReference type="ChEBI" id="CHEBI:57642"/>
        <dbReference type="EC" id="4.2.3.3"/>
    </reaction>
</comment>
<comment type="catalytic activity">
    <reaction evidence="12">
        <text>D-glyceraldehyde 3-phosphate = dihydroxyacetone phosphate</text>
        <dbReference type="Rhea" id="RHEA:18585"/>
        <dbReference type="ChEBI" id="CHEBI:57642"/>
        <dbReference type="ChEBI" id="CHEBI:59776"/>
        <dbReference type="EC" id="5.3.1.1"/>
    </reaction>
</comment>
<reference evidence="13" key="1">
    <citation type="submission" date="2016-12" db="EMBL/GenBank/DDBJ databases">
        <title>Mouse lemur reference genome and diversity panel.</title>
        <authorList>
            <person name="Harris R."/>
            <person name="Larsen P."/>
            <person name="Liu Y."/>
            <person name="Hughes D.S."/>
            <person name="Murali S."/>
            <person name="Raveendran M."/>
            <person name="Korchina V."/>
            <person name="Wang M."/>
            <person name="Jhangiani S."/>
            <person name="Bandaranaike D."/>
            <person name="Bellair M."/>
            <person name="Blankenburg K."/>
            <person name="Chao H."/>
            <person name="Dahdouli M."/>
            <person name="Dinh H."/>
            <person name="Doddapaneni H."/>
            <person name="English A."/>
            <person name="Firestine M."/>
            <person name="Gnanaolivu R."/>
            <person name="Gross S."/>
            <person name="Hernandez B."/>
            <person name="Javaid M."/>
            <person name="Jayaseelan J."/>
            <person name="Jones J."/>
            <person name="Khan Z."/>
            <person name="Kovar C."/>
            <person name="Kurapati P."/>
            <person name="Le B."/>
            <person name="Lee S."/>
            <person name="Li M."/>
            <person name="Mathew T."/>
            <person name="Narasimhan A."/>
            <person name="Ngo D."/>
            <person name="Nguyen L."/>
            <person name="Okwuonu G."/>
            <person name="Ongeri F."/>
            <person name="Osuji N."/>
            <person name="Pu L.-L."/>
            <person name="Puazo M."/>
            <person name="Quiroz J."/>
            <person name="Raj R."/>
            <person name="Rajbhandari K."/>
            <person name="Reid J.G."/>
            <person name="Santibanez J."/>
            <person name="Sexton D."/>
            <person name="Skinner E."/>
            <person name="Vee V."/>
            <person name="Weissenberger G."/>
            <person name="Wu Y."/>
            <person name="Xin Y."/>
            <person name="Han Y."/>
            <person name="Campbell C."/>
            <person name="Brown A."/>
            <person name="Sullivan B."/>
            <person name="Shelton J."/>
            <person name="Brown S."/>
            <person name="Dudchenko O."/>
            <person name="Machol I."/>
            <person name="Durand N."/>
            <person name="Shamim M."/>
            <person name="Lieberman A."/>
            <person name="Muzny D.M."/>
            <person name="Richards S."/>
            <person name="Yoder A."/>
            <person name="Worley K.C."/>
            <person name="Rogers J."/>
            <person name="Gibbs R.A."/>
        </authorList>
    </citation>
    <scope>NUCLEOTIDE SEQUENCE [LARGE SCALE GENOMIC DNA]</scope>
</reference>
<evidence type="ECO:0000256" key="1">
    <source>
        <dbReference type="ARBA" id="ARBA00000726"/>
    </source>
</evidence>
<dbReference type="GO" id="GO:0019563">
    <property type="term" value="P:glycerol catabolic process"/>
    <property type="evidence" value="ECO:0007669"/>
    <property type="project" value="TreeGrafter"/>
</dbReference>
<comment type="subunit">
    <text evidence="6">Homodimer.</text>
</comment>